<evidence type="ECO:0000256" key="1">
    <source>
        <dbReference type="SAM" id="MobiDB-lite"/>
    </source>
</evidence>
<dbReference type="InterPro" id="IPR006627">
    <property type="entry name" value="TDU_repeat"/>
</dbReference>
<reference evidence="2 3" key="1">
    <citation type="submission" date="2019-07" db="EMBL/GenBank/DDBJ databases">
        <title>Draft genome assembly of a fouling barnacle, Amphibalanus amphitrite (Darwin, 1854): The first reference genome for Thecostraca.</title>
        <authorList>
            <person name="Kim W."/>
        </authorList>
    </citation>
    <scope>NUCLEOTIDE SEQUENCE [LARGE SCALE GENOMIC DNA]</scope>
    <source>
        <strain evidence="2">SNU_AA5</strain>
        <tissue evidence="2">Soma without cirri and trophi</tissue>
    </source>
</reference>
<feature type="compositionally biased region" description="Basic and acidic residues" evidence="1">
    <location>
        <begin position="38"/>
        <end position="64"/>
    </location>
</feature>
<dbReference type="OrthoDB" id="10040691at2759"/>
<evidence type="ECO:0000313" key="3">
    <source>
        <dbReference type="Proteomes" id="UP000440578"/>
    </source>
</evidence>
<dbReference type="AlphaFoldDB" id="A0A6A4X3E4"/>
<gene>
    <name evidence="2" type="primary">VGLL4_1</name>
    <name evidence="2" type="ORF">FJT64_020008</name>
</gene>
<dbReference type="InterPro" id="IPR028184">
    <property type="entry name" value="VGLL4"/>
</dbReference>
<dbReference type="SMART" id="SM00711">
    <property type="entry name" value="TDU"/>
    <property type="match status" value="2"/>
</dbReference>
<dbReference type="Proteomes" id="UP000440578">
    <property type="component" value="Unassembled WGS sequence"/>
</dbReference>
<evidence type="ECO:0000313" key="2">
    <source>
        <dbReference type="EMBL" id="KAF0308802.1"/>
    </source>
</evidence>
<accession>A0A6A4X3E4</accession>
<feature type="region of interest" description="Disordered" evidence="1">
    <location>
        <begin position="21"/>
        <end position="145"/>
    </location>
</feature>
<keyword evidence="3" id="KW-1185">Reference proteome</keyword>
<dbReference type="PANTHER" id="PTHR17604:SF7">
    <property type="entry name" value="TONDU-DOMAIN-CONTAINING GROWTH INHIBITOR, ISOFORM A"/>
    <property type="match status" value="1"/>
</dbReference>
<organism evidence="2 3">
    <name type="scientific">Amphibalanus amphitrite</name>
    <name type="common">Striped barnacle</name>
    <name type="synonym">Balanus amphitrite</name>
    <dbReference type="NCBI Taxonomy" id="1232801"/>
    <lineage>
        <taxon>Eukaryota</taxon>
        <taxon>Metazoa</taxon>
        <taxon>Ecdysozoa</taxon>
        <taxon>Arthropoda</taxon>
        <taxon>Crustacea</taxon>
        <taxon>Multicrustacea</taxon>
        <taxon>Cirripedia</taxon>
        <taxon>Thoracica</taxon>
        <taxon>Thoracicalcarea</taxon>
        <taxon>Balanomorpha</taxon>
        <taxon>Balanoidea</taxon>
        <taxon>Balanidae</taxon>
        <taxon>Amphibalaninae</taxon>
        <taxon>Amphibalanus</taxon>
    </lineage>
</organism>
<dbReference type="GO" id="GO:0001223">
    <property type="term" value="F:transcription coactivator binding"/>
    <property type="evidence" value="ECO:0007669"/>
    <property type="project" value="TreeGrafter"/>
</dbReference>
<proteinExistence type="predicted"/>
<feature type="region of interest" description="Disordered" evidence="1">
    <location>
        <begin position="179"/>
        <end position="199"/>
    </location>
</feature>
<sequence length="232" mass="25185">MFTYSRLCVVVSEELRRRAAQRALGGGGGSSLSPSSSQDRRSPTKDLPTRQWKVERSESRRHDPLTGPKMRVKREDSSASYSDEGGAAGGADGPLDMTVRRGSPPPYRAAVSPSGRQLGRPSVITCGPGRSDSEDAGSDGDLRPDELRTREVIKDFPGVCDPVIDEHFRRSLGKHYASLFKSSSTPSPPQAREEDVTGMSVDDHFAKALGDTWIKLQEKDQSSSDQALPLVT</sequence>
<comment type="caution">
    <text evidence="2">The sequence shown here is derived from an EMBL/GenBank/DDBJ whole genome shotgun (WGS) entry which is preliminary data.</text>
</comment>
<dbReference type="GO" id="GO:0045892">
    <property type="term" value="P:negative regulation of DNA-templated transcription"/>
    <property type="evidence" value="ECO:0007669"/>
    <property type="project" value="TreeGrafter"/>
</dbReference>
<dbReference type="Pfam" id="PF15245">
    <property type="entry name" value="VGLL4"/>
    <property type="match status" value="1"/>
</dbReference>
<name>A0A6A4X3E4_AMPAM</name>
<dbReference type="EMBL" id="VIIS01000461">
    <property type="protein sequence ID" value="KAF0308802.1"/>
    <property type="molecule type" value="Genomic_DNA"/>
</dbReference>
<dbReference type="PANTHER" id="PTHR17604">
    <property type="entry name" value="TRANSCRIPTION COFACTOR VESTIGIAL-LIKE PROTEIN 4"/>
    <property type="match status" value="1"/>
</dbReference>
<protein>
    <submittedName>
        <fullName evidence="2">Transcription cofactor vestigial-like protein 4</fullName>
    </submittedName>
</protein>